<dbReference type="InterPro" id="IPR021109">
    <property type="entry name" value="Peptidase_aspartic_dom_sf"/>
</dbReference>
<proteinExistence type="predicted"/>
<accession>A0A438BPT7</accession>
<feature type="compositionally biased region" description="Low complexity" evidence="1">
    <location>
        <begin position="159"/>
        <end position="169"/>
    </location>
</feature>
<feature type="compositionally biased region" description="Polar residues" evidence="1">
    <location>
        <begin position="128"/>
        <end position="147"/>
    </location>
</feature>
<dbReference type="PANTHER" id="PTHR33067">
    <property type="entry name" value="RNA-DIRECTED DNA POLYMERASE-RELATED"/>
    <property type="match status" value="1"/>
</dbReference>
<evidence type="ECO:0000256" key="1">
    <source>
        <dbReference type="SAM" id="MobiDB-lite"/>
    </source>
</evidence>
<dbReference type="Proteomes" id="UP000288805">
    <property type="component" value="Unassembled WGS sequence"/>
</dbReference>
<evidence type="ECO:0000313" key="2">
    <source>
        <dbReference type="EMBL" id="RVW12880.1"/>
    </source>
</evidence>
<dbReference type="AlphaFoldDB" id="A0A438BPT7"/>
<dbReference type="Gene3D" id="2.40.70.10">
    <property type="entry name" value="Acid Proteases"/>
    <property type="match status" value="1"/>
</dbReference>
<feature type="compositionally biased region" description="Basic and acidic residues" evidence="1">
    <location>
        <begin position="211"/>
        <end position="240"/>
    </location>
</feature>
<evidence type="ECO:0000313" key="3">
    <source>
        <dbReference type="Proteomes" id="UP000288805"/>
    </source>
</evidence>
<protein>
    <recommendedName>
        <fullName evidence="4">Aspartic peptidase DDI1-type domain-containing protein</fullName>
    </recommendedName>
</protein>
<organism evidence="2 3">
    <name type="scientific">Vitis vinifera</name>
    <name type="common">Grape</name>
    <dbReference type="NCBI Taxonomy" id="29760"/>
    <lineage>
        <taxon>Eukaryota</taxon>
        <taxon>Viridiplantae</taxon>
        <taxon>Streptophyta</taxon>
        <taxon>Embryophyta</taxon>
        <taxon>Tracheophyta</taxon>
        <taxon>Spermatophyta</taxon>
        <taxon>Magnoliopsida</taxon>
        <taxon>eudicotyledons</taxon>
        <taxon>Gunneridae</taxon>
        <taxon>Pentapetalae</taxon>
        <taxon>rosids</taxon>
        <taxon>Vitales</taxon>
        <taxon>Vitaceae</taxon>
        <taxon>Viteae</taxon>
        <taxon>Vitis</taxon>
    </lineage>
</organism>
<reference evidence="2 3" key="1">
    <citation type="journal article" date="2018" name="PLoS Genet.">
        <title>Population sequencing reveals clonal diversity and ancestral inbreeding in the grapevine cultivar Chardonnay.</title>
        <authorList>
            <person name="Roach M.J."/>
            <person name="Johnson D.L."/>
            <person name="Bohlmann J."/>
            <person name="van Vuuren H.J."/>
            <person name="Jones S.J."/>
            <person name="Pretorius I.S."/>
            <person name="Schmidt S.A."/>
            <person name="Borneman A.R."/>
        </authorList>
    </citation>
    <scope>NUCLEOTIDE SEQUENCE [LARGE SCALE GENOMIC DNA]</scope>
    <source>
        <strain evidence="3">cv. Chardonnay</strain>
        <tissue evidence="2">Leaf</tissue>
    </source>
</reference>
<feature type="region of interest" description="Disordered" evidence="1">
    <location>
        <begin position="1"/>
        <end position="30"/>
    </location>
</feature>
<dbReference type="PANTHER" id="PTHR33067:SF32">
    <property type="entry name" value="ASPARTIC PEPTIDASE DDI1-TYPE DOMAIN-CONTAINING PROTEIN"/>
    <property type="match status" value="1"/>
</dbReference>
<feature type="region of interest" description="Disordered" evidence="1">
    <location>
        <begin position="196"/>
        <end position="254"/>
    </location>
</feature>
<sequence length="471" mass="53035">MDPPPEDQNSQQGQGGNPNAYLSMRDRMHPPRMSAPSCILPPLEQLVIRPHIVPLLPTFHGMESENPYSHIKEFEELCAEVSRGWDEPNSREKGKFPSQQTQNPKAGMYMLSEDVDMKAKVATLARRPNNNASYGNTYNSSWRNHPNFSWKPRPPPYQPQGQTQAPQQPSSVEQAIANLNNIQYSISRLTNLNTVNEKGKFPSQPSQNPKGVHEVETQDGKLRSKGPLIKEGKNQEEQSGKKSASKSSIEEEPRIVIKEDMMKKHMPPPFPQALHGKKEIKNSSEILEVLRQVKVNIPLLDMIKQVPTYAKFLKDLCTVKRGLQVTKNAFLTEQVSAIIQSKSPVKYKDPGCPTISVNIGGTHVEKALLDLGASVVKIPRGVIEDVLVQVDKFYYPVDFVVLDTDSSVKEENYVPIILGRPFLATSNAIINCRNGVMQLTFGNMTLELNIFHLCKRHLHPRREKKDLRRCA</sequence>
<feature type="region of interest" description="Disordered" evidence="1">
    <location>
        <begin position="128"/>
        <end position="170"/>
    </location>
</feature>
<comment type="caution">
    <text evidence="2">The sequence shown here is derived from an EMBL/GenBank/DDBJ whole genome shotgun (WGS) entry which is preliminary data.</text>
</comment>
<dbReference type="EMBL" id="QGNW01002674">
    <property type="protein sequence ID" value="RVW12880.1"/>
    <property type="molecule type" value="Genomic_DNA"/>
</dbReference>
<name>A0A438BPT7_VITVI</name>
<evidence type="ECO:0008006" key="4">
    <source>
        <dbReference type="Google" id="ProtNLM"/>
    </source>
</evidence>
<gene>
    <name evidence="2" type="ORF">CK203_106985</name>
</gene>